<dbReference type="Ensembl" id="ENSAPET00000034263.1">
    <property type="protein sequence ID" value="ENSAPEP00000033387.1"/>
    <property type="gene ID" value="ENSAPEG00000023720.1"/>
</dbReference>
<dbReference type="InterPro" id="IPR015373">
    <property type="entry name" value="Interferon/interleukin_rcp_dom"/>
</dbReference>
<keyword evidence="2" id="KW-0732">Signal</keyword>
<evidence type="ECO:0000259" key="4">
    <source>
        <dbReference type="Pfam" id="PF09294"/>
    </source>
</evidence>
<dbReference type="Proteomes" id="UP000265080">
    <property type="component" value="Chromosome 12"/>
</dbReference>
<reference evidence="5" key="3">
    <citation type="submission" date="2025-09" db="UniProtKB">
        <authorList>
            <consortium name="Ensembl"/>
        </authorList>
    </citation>
    <scope>IDENTIFICATION</scope>
</reference>
<dbReference type="AlphaFoldDB" id="A0A3P8UDL6"/>
<dbReference type="GO" id="GO:0005886">
    <property type="term" value="C:plasma membrane"/>
    <property type="evidence" value="ECO:0007669"/>
    <property type="project" value="TreeGrafter"/>
</dbReference>
<dbReference type="GO" id="GO:0004896">
    <property type="term" value="F:cytokine receptor activity"/>
    <property type="evidence" value="ECO:0007669"/>
    <property type="project" value="TreeGrafter"/>
</dbReference>
<evidence type="ECO:0000256" key="1">
    <source>
        <dbReference type="SAM" id="Phobius"/>
    </source>
</evidence>
<organism evidence="5 6">
    <name type="scientific">Amphiprion percula</name>
    <name type="common">Orange clownfish</name>
    <name type="synonym">Lutjanus percula</name>
    <dbReference type="NCBI Taxonomy" id="161767"/>
    <lineage>
        <taxon>Eukaryota</taxon>
        <taxon>Metazoa</taxon>
        <taxon>Chordata</taxon>
        <taxon>Craniata</taxon>
        <taxon>Vertebrata</taxon>
        <taxon>Euteleostomi</taxon>
        <taxon>Actinopterygii</taxon>
        <taxon>Neopterygii</taxon>
        <taxon>Teleostei</taxon>
        <taxon>Neoteleostei</taxon>
        <taxon>Acanthomorphata</taxon>
        <taxon>Ovalentaria</taxon>
        <taxon>Pomacentridae</taxon>
        <taxon>Amphiprion</taxon>
    </lineage>
</organism>
<feature type="transmembrane region" description="Helical" evidence="1">
    <location>
        <begin position="226"/>
        <end position="249"/>
    </location>
</feature>
<proteinExistence type="predicted"/>
<dbReference type="OMA" id="ACSRHGD"/>
<feature type="signal peptide" evidence="2">
    <location>
        <begin position="1"/>
        <end position="31"/>
    </location>
</feature>
<dbReference type="Pfam" id="PF01108">
    <property type="entry name" value="Tissue_fac"/>
    <property type="match status" value="1"/>
</dbReference>
<reference evidence="5 6" key="1">
    <citation type="submission" date="2018-03" db="EMBL/GenBank/DDBJ databases">
        <title>Finding Nemo's genes: A chromosome-scale reference assembly of the genome of the orange clownfish Amphiprion percula.</title>
        <authorList>
            <person name="Lehmann R."/>
        </authorList>
    </citation>
    <scope>NUCLEOTIDE SEQUENCE</scope>
</reference>
<evidence type="ECO:0000256" key="2">
    <source>
        <dbReference type="SAM" id="SignalP"/>
    </source>
</evidence>
<feature type="domain" description="Interferon/interleukin receptor" evidence="4">
    <location>
        <begin position="129"/>
        <end position="214"/>
    </location>
</feature>
<feature type="chain" id="PRO_5018022449" description="Fibronectin type-III domain-containing protein" evidence="2">
    <location>
        <begin position="32"/>
        <end position="301"/>
    </location>
</feature>
<evidence type="ECO:0000313" key="6">
    <source>
        <dbReference type="Proteomes" id="UP000265080"/>
    </source>
</evidence>
<feature type="domain" description="Fibronectin type-III" evidence="3">
    <location>
        <begin position="16"/>
        <end position="114"/>
    </location>
</feature>
<dbReference type="InterPro" id="IPR036116">
    <property type="entry name" value="FN3_sf"/>
</dbReference>
<name>A0A3P8UDL6_AMPPE</name>
<reference evidence="5" key="2">
    <citation type="submission" date="2025-08" db="UniProtKB">
        <authorList>
            <consortium name="Ensembl"/>
        </authorList>
    </citation>
    <scope>IDENTIFICATION</scope>
</reference>
<keyword evidence="1" id="KW-1133">Transmembrane helix</keyword>
<sequence>MCSGTRRTLRNDAATMLFVLLCLQNIVQVLSEATLLPPKNIQVDKWQLRWNPATEERDIMYTVQYRSFNTDEWKVVPACVQIAFNSCNVASTKSKGEHGCIMLRVLAERHGLTSIPVKACSRHGDSCTPDFNLTAWPGSLAVHLTSDHHLTPEYAGNAKHRIYFGKQGEQLQKYKDVASSETISGLEEGQRYCVQVQYVIMNKPVGLASCIQCELVPESGDSTQTLIIVSVLVVFVLVAVIPGVAYILIFQRKKIKRYLQPRYKMPDLFLEPLHISVLPSSQSDEHCDVISSITPEEFRGK</sequence>
<protein>
    <recommendedName>
        <fullName evidence="7">Fibronectin type-III domain-containing protein</fullName>
    </recommendedName>
</protein>
<evidence type="ECO:0000313" key="5">
    <source>
        <dbReference type="Ensembl" id="ENSAPEP00000033387.1"/>
    </source>
</evidence>
<dbReference type="Gene3D" id="2.60.40.10">
    <property type="entry name" value="Immunoglobulins"/>
    <property type="match status" value="2"/>
</dbReference>
<dbReference type="PANTHER" id="PTHR20859">
    <property type="entry name" value="INTERFERON/INTERLEUKIN RECEPTOR"/>
    <property type="match status" value="1"/>
</dbReference>
<keyword evidence="1" id="KW-0472">Membrane</keyword>
<dbReference type="GeneTree" id="ENSGT00510000051617"/>
<dbReference type="SUPFAM" id="SSF49265">
    <property type="entry name" value="Fibronectin type III"/>
    <property type="match status" value="2"/>
</dbReference>
<dbReference type="PANTHER" id="PTHR20859:SF53">
    <property type="entry name" value="INTERLEUKIN-22 RECEPTOR SUBUNIT ALPHA-1"/>
    <property type="match status" value="1"/>
</dbReference>
<dbReference type="InterPro" id="IPR050650">
    <property type="entry name" value="Type-II_Cytokine-TF_Rcpt"/>
</dbReference>
<accession>A0A3P8UDL6</accession>
<dbReference type="InterPro" id="IPR013783">
    <property type="entry name" value="Ig-like_fold"/>
</dbReference>
<evidence type="ECO:0000259" key="3">
    <source>
        <dbReference type="Pfam" id="PF01108"/>
    </source>
</evidence>
<dbReference type="Pfam" id="PF09294">
    <property type="entry name" value="Interfer-bind"/>
    <property type="match status" value="1"/>
</dbReference>
<evidence type="ECO:0008006" key="7">
    <source>
        <dbReference type="Google" id="ProtNLM"/>
    </source>
</evidence>
<dbReference type="InterPro" id="IPR003961">
    <property type="entry name" value="FN3_dom"/>
</dbReference>
<keyword evidence="6" id="KW-1185">Reference proteome</keyword>
<dbReference type="STRING" id="161767.ENSAPEP00000033387"/>
<keyword evidence="1" id="KW-0812">Transmembrane</keyword>